<gene>
    <name evidence="6" type="ORF">SAMN04488072_10127</name>
</gene>
<dbReference type="OrthoDB" id="2375606at2"/>
<dbReference type="EMBL" id="FOJW01000001">
    <property type="protein sequence ID" value="SFA69022.1"/>
    <property type="molecule type" value="Genomic_DNA"/>
</dbReference>
<evidence type="ECO:0000313" key="7">
    <source>
        <dbReference type="Proteomes" id="UP000198642"/>
    </source>
</evidence>
<reference evidence="6 7" key="1">
    <citation type="submission" date="2016-10" db="EMBL/GenBank/DDBJ databases">
        <authorList>
            <person name="de Groot N.N."/>
        </authorList>
    </citation>
    <scope>NUCLEOTIDE SEQUENCE [LARGE SCALE GENOMIC DNA]</scope>
    <source>
        <strain evidence="6 7">CGMCC 1.3702</strain>
    </source>
</reference>
<dbReference type="InterPro" id="IPR016120">
    <property type="entry name" value="Sig_transdc_His_kin_SpoOB"/>
</dbReference>
<evidence type="ECO:0000256" key="1">
    <source>
        <dbReference type="ARBA" id="ARBA00022553"/>
    </source>
</evidence>
<dbReference type="Proteomes" id="UP000198642">
    <property type="component" value="Unassembled WGS sequence"/>
</dbReference>
<dbReference type="Gene3D" id="1.10.287.130">
    <property type="match status" value="1"/>
</dbReference>
<dbReference type="STRING" id="237679.SAMN04488072_10127"/>
<dbReference type="InterPro" id="IPR016122">
    <property type="entry name" value="SpoOB_C"/>
</dbReference>
<keyword evidence="2 6" id="KW-0808">Transferase</keyword>
<accession>A0A1I0UYE1</accession>
<dbReference type="SUPFAM" id="SSF55890">
    <property type="entry name" value="Sporulation response regulatory protein Spo0B"/>
    <property type="match status" value="1"/>
</dbReference>
<protein>
    <submittedName>
        <fullName evidence="6">Stage 0 sporulation protein B (Sporulation initiation phosphotransferase)</fullName>
    </submittedName>
</protein>
<sequence length="175" mass="20774">MEEKDVIQLLRHYRHDLMNHLQIVQGYLSMGKTDKVQKKVKNYLQQLQEESKLVNLNAPFFALYLLQFGSLHMNFRLTYHIHTENKNLQSVDQLLTDYCKQVMEKIKNATDETELYELDVRLSDVSPVMIELEFTVNGHFPDVSSFRQNMEDNDQEIAIFRQKNELKCIARVTYK</sequence>
<evidence type="ECO:0000259" key="5">
    <source>
        <dbReference type="Pfam" id="PF14689"/>
    </source>
</evidence>
<proteinExistence type="predicted"/>
<feature type="domain" description="SpoOB alpha-helical" evidence="5">
    <location>
        <begin position="3"/>
        <end position="56"/>
    </location>
</feature>
<evidence type="ECO:0000259" key="4">
    <source>
        <dbReference type="Pfam" id="PF14682"/>
    </source>
</evidence>
<dbReference type="InterPro" id="IPR039506">
    <property type="entry name" value="SPOB_a"/>
</dbReference>
<name>A0A1I0UYE1_9BACI</name>
<evidence type="ECO:0000256" key="3">
    <source>
        <dbReference type="ARBA" id="ARBA00022777"/>
    </source>
</evidence>
<keyword evidence="1" id="KW-0597">Phosphoprotein</keyword>
<evidence type="ECO:0000313" key="6">
    <source>
        <dbReference type="EMBL" id="SFA69022.1"/>
    </source>
</evidence>
<organism evidence="6 7">
    <name type="scientific">Lentibacillus halodurans</name>
    <dbReference type="NCBI Taxonomy" id="237679"/>
    <lineage>
        <taxon>Bacteria</taxon>
        <taxon>Bacillati</taxon>
        <taxon>Bacillota</taxon>
        <taxon>Bacilli</taxon>
        <taxon>Bacillales</taxon>
        <taxon>Bacillaceae</taxon>
        <taxon>Lentibacillus</taxon>
    </lineage>
</organism>
<keyword evidence="7" id="KW-1185">Reference proteome</keyword>
<dbReference type="Pfam" id="PF14682">
    <property type="entry name" value="SPOB_ab"/>
    <property type="match status" value="1"/>
</dbReference>
<evidence type="ECO:0000256" key="2">
    <source>
        <dbReference type="ARBA" id="ARBA00022679"/>
    </source>
</evidence>
<dbReference type="Gene3D" id="3.30.565.30">
    <property type="entry name" value="Sporulation initiation phosphotransferase B (SpoOB), C-terminal domain"/>
    <property type="match status" value="1"/>
</dbReference>
<dbReference type="RefSeq" id="WP_090231879.1">
    <property type="nucleotide sequence ID" value="NZ_FOJW01000001.1"/>
</dbReference>
<dbReference type="AlphaFoldDB" id="A0A1I0UYE1"/>
<keyword evidence="3" id="KW-0418">Kinase</keyword>
<dbReference type="Pfam" id="PF14689">
    <property type="entry name" value="SPOB_a"/>
    <property type="match status" value="1"/>
</dbReference>
<feature type="domain" description="Sporulation initiation phosphotransferase B C-terminal" evidence="4">
    <location>
        <begin position="59"/>
        <end position="157"/>
    </location>
</feature>
<dbReference type="InterPro" id="IPR037100">
    <property type="entry name" value="Spo0B_C_sf"/>
</dbReference>
<dbReference type="GO" id="GO:0000155">
    <property type="term" value="F:phosphorelay sensor kinase activity"/>
    <property type="evidence" value="ECO:0007669"/>
    <property type="project" value="InterPro"/>
</dbReference>